<dbReference type="InterPro" id="IPR050351">
    <property type="entry name" value="BphY/WalK/GraS-like"/>
</dbReference>
<dbReference type="PRINTS" id="PR00344">
    <property type="entry name" value="BCTRLSENSOR"/>
</dbReference>
<dbReference type="GO" id="GO:0007234">
    <property type="term" value="P:osmosensory signaling via phosphorelay pathway"/>
    <property type="evidence" value="ECO:0007669"/>
    <property type="project" value="TreeGrafter"/>
</dbReference>
<reference evidence="8" key="1">
    <citation type="submission" date="2014-02" db="EMBL/GenBank/DDBJ databases">
        <authorList>
            <person name="Gan H."/>
        </authorList>
    </citation>
    <scope>NUCLEOTIDE SEQUENCE [LARGE SCALE GENOMIC DNA]</scope>
    <source>
        <strain evidence="8">S1</strain>
    </source>
</reference>
<keyword evidence="3" id="KW-0597">Phosphoprotein</keyword>
<proteinExistence type="predicted"/>
<feature type="domain" description="Histidine kinase" evidence="6">
    <location>
        <begin position="169"/>
        <end position="385"/>
    </location>
</feature>
<dbReference type="GO" id="GO:0000155">
    <property type="term" value="F:phosphorelay sensor kinase activity"/>
    <property type="evidence" value="ECO:0007669"/>
    <property type="project" value="InterPro"/>
</dbReference>
<dbReference type="EC" id="2.7.13.3" evidence="2"/>
<keyword evidence="4" id="KW-0808">Transferase</keyword>
<protein>
    <recommendedName>
        <fullName evidence="2">histidine kinase</fullName>
        <ecNumber evidence="2">2.7.13.3</ecNumber>
    </recommendedName>
</protein>
<sequence>MSNRSLLSALPVAEWPLPPGDRLPCALLLVTADGLVHSANATACAWFDGRTHAMTPLVRFLRLCGHDTRAGEIDAFMEGMRRTGEMRELRLALCRHTGERFSALLMGMPLIDPSGLYLGFDTMVLDLSRWQDREALVPYTHGEGLQAQLETRTRSNAMAMRDIDAFTQILSHDLRVPLRHARGYLRLMREHVATANDPLQAEYTQSAQGAVDSMKGVIDAVLDFARLSRMPLDVQFVPLGPLVRGVLGHLGHHAHAPTVDWRIDGRWPGVRGDPRLLAQAFSHLLDNALKFTRGLERPVIEVGWRDGADGVRVIHVHDNGVGFDRRASDKLFMLFHRQHHPLEFEGLGTGLALTRRIIERHGGAIRCESSPGQGCRMNFTLPGDLASGAA</sequence>
<dbReference type="EMBL" id="CCAE010000009">
    <property type="protein sequence ID" value="CDN87213.1"/>
    <property type="molecule type" value="Genomic_DNA"/>
</dbReference>
<keyword evidence="8" id="KW-1185">Reference proteome</keyword>
<evidence type="ECO:0000256" key="4">
    <source>
        <dbReference type="ARBA" id="ARBA00022679"/>
    </source>
</evidence>
<dbReference type="InterPro" id="IPR005467">
    <property type="entry name" value="His_kinase_dom"/>
</dbReference>
<dbReference type="SUPFAM" id="SSF47384">
    <property type="entry name" value="Homodimeric domain of signal transducing histidine kinase"/>
    <property type="match status" value="1"/>
</dbReference>
<dbReference type="InterPro" id="IPR003661">
    <property type="entry name" value="HisK_dim/P_dom"/>
</dbReference>
<dbReference type="InterPro" id="IPR036097">
    <property type="entry name" value="HisK_dim/P_sf"/>
</dbReference>
<evidence type="ECO:0000259" key="6">
    <source>
        <dbReference type="PROSITE" id="PS50109"/>
    </source>
</evidence>
<dbReference type="SMART" id="SM00387">
    <property type="entry name" value="HATPase_c"/>
    <property type="match status" value="1"/>
</dbReference>
<dbReference type="SMART" id="SM00388">
    <property type="entry name" value="HisKA"/>
    <property type="match status" value="1"/>
</dbReference>
<evidence type="ECO:0000256" key="1">
    <source>
        <dbReference type="ARBA" id="ARBA00000085"/>
    </source>
</evidence>
<name>A0A1L1PGT6_HYDIT</name>
<evidence type="ECO:0000313" key="7">
    <source>
        <dbReference type="EMBL" id="CDN87213.1"/>
    </source>
</evidence>
<dbReference type="SUPFAM" id="SSF55785">
    <property type="entry name" value="PYP-like sensor domain (PAS domain)"/>
    <property type="match status" value="1"/>
</dbReference>
<comment type="catalytic activity">
    <reaction evidence="1">
        <text>ATP + protein L-histidine = ADP + protein N-phospho-L-histidine.</text>
        <dbReference type="EC" id="2.7.13.3"/>
    </reaction>
</comment>
<dbReference type="PANTHER" id="PTHR42878">
    <property type="entry name" value="TWO-COMPONENT HISTIDINE KINASE"/>
    <property type="match status" value="1"/>
</dbReference>
<organism evidence="7 8">
    <name type="scientific">Hydrogenophaga intermedia</name>
    <dbReference type="NCBI Taxonomy" id="65786"/>
    <lineage>
        <taxon>Bacteria</taxon>
        <taxon>Pseudomonadati</taxon>
        <taxon>Pseudomonadota</taxon>
        <taxon>Betaproteobacteria</taxon>
        <taxon>Burkholderiales</taxon>
        <taxon>Comamonadaceae</taxon>
        <taxon>Hydrogenophaga</taxon>
    </lineage>
</organism>
<evidence type="ECO:0000256" key="2">
    <source>
        <dbReference type="ARBA" id="ARBA00012438"/>
    </source>
</evidence>
<dbReference type="InterPro" id="IPR003594">
    <property type="entry name" value="HATPase_dom"/>
</dbReference>
<dbReference type="CDD" id="cd00082">
    <property type="entry name" value="HisKA"/>
    <property type="match status" value="1"/>
</dbReference>
<dbReference type="InterPro" id="IPR004358">
    <property type="entry name" value="Sig_transdc_His_kin-like_C"/>
</dbReference>
<gene>
    <name evidence="7" type="ORF">BN948_01632</name>
</gene>
<dbReference type="AlphaFoldDB" id="A0A1L1PGT6"/>
<keyword evidence="5 7" id="KW-0418">Kinase</keyword>
<evidence type="ECO:0000256" key="5">
    <source>
        <dbReference type="ARBA" id="ARBA00022777"/>
    </source>
</evidence>
<accession>A0A1L1PGT6</accession>
<dbReference type="PROSITE" id="PS50109">
    <property type="entry name" value="HIS_KIN"/>
    <property type="match status" value="1"/>
</dbReference>
<dbReference type="InterPro" id="IPR036890">
    <property type="entry name" value="HATPase_C_sf"/>
</dbReference>
<evidence type="ECO:0000313" key="8">
    <source>
        <dbReference type="Proteomes" id="UP000028878"/>
    </source>
</evidence>
<dbReference type="PANTHER" id="PTHR42878:SF15">
    <property type="entry name" value="BACTERIOPHYTOCHROME"/>
    <property type="match status" value="1"/>
</dbReference>
<dbReference type="GO" id="GO:0030295">
    <property type="term" value="F:protein kinase activator activity"/>
    <property type="evidence" value="ECO:0007669"/>
    <property type="project" value="TreeGrafter"/>
</dbReference>
<dbReference type="Gene3D" id="1.10.287.130">
    <property type="match status" value="1"/>
</dbReference>
<dbReference type="RefSeq" id="WP_009516979.1">
    <property type="nucleotide sequence ID" value="NZ_CCAE010000009.1"/>
</dbReference>
<dbReference type="Gene3D" id="3.30.565.10">
    <property type="entry name" value="Histidine kinase-like ATPase, C-terminal domain"/>
    <property type="match status" value="1"/>
</dbReference>
<evidence type="ECO:0000256" key="3">
    <source>
        <dbReference type="ARBA" id="ARBA00022553"/>
    </source>
</evidence>
<dbReference type="Pfam" id="PF02518">
    <property type="entry name" value="HATPase_c"/>
    <property type="match status" value="1"/>
</dbReference>
<reference evidence="8" key="2">
    <citation type="submission" date="2014-11" db="EMBL/GenBank/DDBJ databases">
        <title>Draft genome sequence of Hydrogenophaga intermedia S1.</title>
        <authorList>
            <person name="Gan H.M."/>
            <person name="Chew T.H."/>
            <person name="Stolz A."/>
        </authorList>
    </citation>
    <scope>NUCLEOTIDE SEQUENCE [LARGE SCALE GENOMIC DNA]</scope>
    <source>
        <strain evidence="8">S1</strain>
    </source>
</reference>
<dbReference type="Proteomes" id="UP000028878">
    <property type="component" value="Unassembled WGS sequence"/>
</dbReference>
<dbReference type="SUPFAM" id="SSF55874">
    <property type="entry name" value="ATPase domain of HSP90 chaperone/DNA topoisomerase II/histidine kinase"/>
    <property type="match status" value="1"/>
</dbReference>
<dbReference type="Pfam" id="PF00512">
    <property type="entry name" value="HisKA"/>
    <property type="match status" value="1"/>
</dbReference>
<dbReference type="InterPro" id="IPR035965">
    <property type="entry name" value="PAS-like_dom_sf"/>
</dbReference>
<dbReference type="GO" id="GO:0000156">
    <property type="term" value="F:phosphorelay response regulator activity"/>
    <property type="evidence" value="ECO:0007669"/>
    <property type="project" value="TreeGrafter"/>
</dbReference>